<dbReference type="Proteomes" id="UP000824469">
    <property type="component" value="Unassembled WGS sequence"/>
</dbReference>
<dbReference type="OMA" id="KPFHERA"/>
<evidence type="ECO:0000313" key="3">
    <source>
        <dbReference type="Proteomes" id="UP000824469"/>
    </source>
</evidence>
<accession>A0AA38G483</accession>
<dbReference type="EMBL" id="JAHRHJ020000005">
    <property type="protein sequence ID" value="KAH9315777.1"/>
    <property type="molecule type" value="Genomic_DNA"/>
</dbReference>
<evidence type="ECO:0000313" key="2">
    <source>
        <dbReference type="EMBL" id="KAH9315777.1"/>
    </source>
</evidence>
<dbReference type="PANTHER" id="PTHR38377:SF1">
    <property type="entry name" value="THREONINE-TRNA LIGASE 2"/>
    <property type="match status" value="1"/>
</dbReference>
<comment type="caution">
    <text evidence="2">The sequence shown here is derived from an EMBL/GenBank/DDBJ whole genome shotgun (WGS) entry which is preliminary data.</text>
</comment>
<protein>
    <submittedName>
        <fullName evidence="2">Uncharacterized protein</fullName>
    </submittedName>
</protein>
<keyword evidence="3" id="KW-1185">Reference proteome</keyword>
<evidence type="ECO:0000256" key="1">
    <source>
        <dbReference type="SAM" id="Coils"/>
    </source>
</evidence>
<sequence>MAGQGDADIGAILKPFHDRATEAEERLAKLEATLGRNKGNSAMGQQELSICVTELQSKLEKARLEQIFEREKALKEQEKLETENAKLRYRITHLLQSLKEADEKLALAS</sequence>
<proteinExistence type="predicted"/>
<dbReference type="AlphaFoldDB" id="A0AA38G483"/>
<dbReference type="PANTHER" id="PTHR38377">
    <property type="entry name" value="THREONINE-TRNA LIGASE 2"/>
    <property type="match status" value="1"/>
</dbReference>
<feature type="coiled-coil region" evidence="1">
    <location>
        <begin position="20"/>
        <end position="90"/>
    </location>
</feature>
<gene>
    <name evidence="2" type="ORF">KI387_024404</name>
</gene>
<reference evidence="2 3" key="1">
    <citation type="journal article" date="2021" name="Nat. Plants">
        <title>The Taxus genome provides insights into paclitaxel biosynthesis.</title>
        <authorList>
            <person name="Xiong X."/>
            <person name="Gou J."/>
            <person name="Liao Q."/>
            <person name="Li Y."/>
            <person name="Zhou Q."/>
            <person name="Bi G."/>
            <person name="Li C."/>
            <person name="Du R."/>
            <person name="Wang X."/>
            <person name="Sun T."/>
            <person name="Guo L."/>
            <person name="Liang H."/>
            <person name="Lu P."/>
            <person name="Wu Y."/>
            <person name="Zhang Z."/>
            <person name="Ro D.K."/>
            <person name="Shang Y."/>
            <person name="Huang S."/>
            <person name="Yan J."/>
        </authorList>
    </citation>
    <scope>NUCLEOTIDE SEQUENCE [LARGE SCALE GENOMIC DNA]</scope>
    <source>
        <strain evidence="2">Ta-2019</strain>
    </source>
</reference>
<name>A0AA38G483_TAXCH</name>
<keyword evidence="1" id="KW-0175">Coiled coil</keyword>
<organism evidence="2 3">
    <name type="scientific">Taxus chinensis</name>
    <name type="common">Chinese yew</name>
    <name type="synonym">Taxus wallichiana var. chinensis</name>
    <dbReference type="NCBI Taxonomy" id="29808"/>
    <lineage>
        <taxon>Eukaryota</taxon>
        <taxon>Viridiplantae</taxon>
        <taxon>Streptophyta</taxon>
        <taxon>Embryophyta</taxon>
        <taxon>Tracheophyta</taxon>
        <taxon>Spermatophyta</taxon>
        <taxon>Pinopsida</taxon>
        <taxon>Pinidae</taxon>
        <taxon>Conifers II</taxon>
        <taxon>Cupressales</taxon>
        <taxon>Taxaceae</taxon>
        <taxon>Taxus</taxon>
    </lineage>
</organism>